<accession>A0A8I0MU14</accession>
<reference evidence="1 2" key="1">
    <citation type="submission" date="2015-06" db="EMBL/GenBank/DDBJ databases">
        <title>Genome sequence of Pseudoalteromonas peptidolytica.</title>
        <authorList>
            <person name="Xie B.-B."/>
            <person name="Rong J.-C."/>
            <person name="Qin Q.-L."/>
            <person name="Zhang Y.-Z."/>
        </authorList>
    </citation>
    <scope>NUCLEOTIDE SEQUENCE [LARGE SCALE GENOMIC DNA]</scope>
    <source>
        <strain evidence="1 2">F12-50-A1</strain>
    </source>
</reference>
<name>A0A8I0MU14_9GAMM</name>
<dbReference type="AlphaFoldDB" id="A0A8I0MU14"/>
<dbReference type="EMBL" id="AQHF01000020">
    <property type="protein sequence ID" value="MBE0345877.1"/>
    <property type="molecule type" value="Genomic_DNA"/>
</dbReference>
<evidence type="ECO:0000313" key="2">
    <source>
        <dbReference type="Proteomes" id="UP000660708"/>
    </source>
</evidence>
<comment type="caution">
    <text evidence="1">The sequence shown here is derived from an EMBL/GenBank/DDBJ whole genome shotgun (WGS) entry which is preliminary data.</text>
</comment>
<sequence length="44" mass="5271">MQQKAVDKKVDHEYYHVCGDEENVCCLMLPLILYRVELMKFKPL</sequence>
<organism evidence="1 2">
    <name type="scientific">Pseudoalteromonas peptidolytica F12-50-A1</name>
    <dbReference type="NCBI Taxonomy" id="1315280"/>
    <lineage>
        <taxon>Bacteria</taxon>
        <taxon>Pseudomonadati</taxon>
        <taxon>Pseudomonadota</taxon>
        <taxon>Gammaproteobacteria</taxon>
        <taxon>Alteromonadales</taxon>
        <taxon>Pseudoalteromonadaceae</taxon>
        <taxon>Pseudoalteromonas</taxon>
    </lineage>
</organism>
<proteinExistence type="predicted"/>
<keyword evidence="2" id="KW-1185">Reference proteome</keyword>
<dbReference type="Proteomes" id="UP000660708">
    <property type="component" value="Unassembled WGS sequence"/>
</dbReference>
<protein>
    <submittedName>
        <fullName evidence="1">Uncharacterized protein</fullName>
    </submittedName>
</protein>
<evidence type="ECO:0000313" key="1">
    <source>
        <dbReference type="EMBL" id="MBE0345877.1"/>
    </source>
</evidence>
<gene>
    <name evidence="1" type="ORF">PPEP_a0849</name>
</gene>